<feature type="signal peptide" evidence="2">
    <location>
        <begin position="1"/>
        <end position="22"/>
    </location>
</feature>
<dbReference type="PANTHER" id="PTHR42928">
    <property type="entry name" value="TRICARBOXYLATE-BINDING PROTEIN"/>
    <property type="match status" value="1"/>
</dbReference>
<feature type="chain" id="PRO_5032942460" evidence="2">
    <location>
        <begin position="23"/>
        <end position="330"/>
    </location>
</feature>
<comment type="similarity">
    <text evidence="1">Belongs to the UPF0065 (bug) family.</text>
</comment>
<sequence>MKPASKFSRSLAGLALSGLALALGPGAAGAQALPDPIKLVVGYPPGGTADAVARVYADKLRAELGVGVVVDNRAGAGGQVAAQGFVRGPKDGSTLLVANNHMLSTLPLTVKTVTYDPVKDFAPVAPIAKFEHILAVGKNTPAKSLDEYIALVRRQPEVYGLYGIPAPGSAPQFIGYSIAKKNGLKMTAVPYRGGAPLLSDLLGGHVPAAVDAIGTITEYVAKGEVKVLGVTGPQRLDILKDVPTFVELGYGNLNASGWMGVFAPVGTDPAVIERLNQAFNKVSAMPDIAKAIVPIGFAPHAGSPKDLGDIVKNDLDTWGPIIRESGYVAE</sequence>
<evidence type="ECO:0000313" key="4">
    <source>
        <dbReference type="Proteomes" id="UP000559809"/>
    </source>
</evidence>
<dbReference type="SUPFAM" id="SSF53850">
    <property type="entry name" value="Periplasmic binding protein-like II"/>
    <property type="match status" value="1"/>
</dbReference>
<dbReference type="InterPro" id="IPR042100">
    <property type="entry name" value="Bug_dom1"/>
</dbReference>
<keyword evidence="2" id="KW-0732">Signal</keyword>
<dbReference type="PIRSF" id="PIRSF017082">
    <property type="entry name" value="YflP"/>
    <property type="match status" value="1"/>
</dbReference>
<evidence type="ECO:0000256" key="1">
    <source>
        <dbReference type="ARBA" id="ARBA00006987"/>
    </source>
</evidence>
<dbReference type="Gene3D" id="3.40.190.10">
    <property type="entry name" value="Periplasmic binding protein-like II"/>
    <property type="match status" value="1"/>
</dbReference>
<dbReference type="InterPro" id="IPR005064">
    <property type="entry name" value="BUG"/>
</dbReference>
<reference evidence="3 4" key="1">
    <citation type="submission" date="2020-07" db="EMBL/GenBank/DDBJ databases">
        <title>Taxonomic revisions and descriptions of new bacterial species based on genomic comparisons in the high-G+C-content subgroup of the family Alcaligenaceae.</title>
        <authorList>
            <person name="Szabo A."/>
            <person name="Felfoldi T."/>
        </authorList>
    </citation>
    <scope>NUCLEOTIDE SEQUENCE [LARGE SCALE GENOMIC DNA]</scope>
    <source>
        <strain evidence="3 4">LMG 24012</strain>
    </source>
</reference>
<evidence type="ECO:0000313" key="3">
    <source>
        <dbReference type="EMBL" id="NYT48996.1"/>
    </source>
</evidence>
<dbReference type="RefSeq" id="WP_180154291.1">
    <property type="nucleotide sequence ID" value="NZ_JACCEM010000003.1"/>
</dbReference>
<comment type="caution">
    <text evidence="3">The sequence shown here is derived from an EMBL/GenBank/DDBJ whole genome shotgun (WGS) entry which is preliminary data.</text>
</comment>
<protein>
    <submittedName>
        <fullName evidence="3">Twin-arginine translocation pathway signal</fullName>
    </submittedName>
</protein>
<accession>A0A853G3B6</accession>
<name>A0A853G3B6_9BURK</name>
<dbReference type="Proteomes" id="UP000559809">
    <property type="component" value="Unassembled WGS sequence"/>
</dbReference>
<keyword evidence="4" id="KW-1185">Reference proteome</keyword>
<dbReference type="Gene3D" id="3.40.190.150">
    <property type="entry name" value="Bordetella uptake gene, domain 1"/>
    <property type="match status" value="1"/>
</dbReference>
<organism evidence="3 4">
    <name type="scientific">Parapusillimonas granuli</name>
    <dbReference type="NCBI Taxonomy" id="380911"/>
    <lineage>
        <taxon>Bacteria</taxon>
        <taxon>Pseudomonadati</taxon>
        <taxon>Pseudomonadota</taxon>
        <taxon>Betaproteobacteria</taxon>
        <taxon>Burkholderiales</taxon>
        <taxon>Alcaligenaceae</taxon>
        <taxon>Parapusillimonas</taxon>
    </lineage>
</organism>
<gene>
    <name evidence="3" type="ORF">H0A72_06690</name>
</gene>
<evidence type="ECO:0000256" key="2">
    <source>
        <dbReference type="SAM" id="SignalP"/>
    </source>
</evidence>
<proteinExistence type="inferred from homology"/>
<dbReference type="AlphaFoldDB" id="A0A853G3B6"/>
<dbReference type="EMBL" id="JACCEM010000003">
    <property type="protein sequence ID" value="NYT48996.1"/>
    <property type="molecule type" value="Genomic_DNA"/>
</dbReference>
<dbReference type="Pfam" id="PF03401">
    <property type="entry name" value="TctC"/>
    <property type="match status" value="1"/>
</dbReference>
<dbReference type="PANTHER" id="PTHR42928:SF5">
    <property type="entry name" value="BLR1237 PROTEIN"/>
    <property type="match status" value="1"/>
</dbReference>